<keyword evidence="3" id="KW-0597">Phosphoprotein</keyword>
<dbReference type="Gene3D" id="3.40.50.12190">
    <property type="match status" value="1"/>
</dbReference>
<evidence type="ECO:0000256" key="7">
    <source>
        <dbReference type="ARBA" id="ARBA00023180"/>
    </source>
</evidence>
<feature type="chain" id="PRO_5035762735" description="Torsin-1A-interacting protein 1/2 AAA+ activator domain-containing protein" evidence="10">
    <location>
        <begin position="21"/>
        <end position="257"/>
    </location>
</feature>
<dbReference type="GO" id="GO:0061024">
    <property type="term" value="P:membrane organization"/>
    <property type="evidence" value="ECO:0007669"/>
    <property type="project" value="TreeGrafter"/>
</dbReference>
<organism evidence="12 13">
    <name type="scientific">Hymenochirus boettgeri</name>
    <name type="common">Congo dwarf clawed frog</name>
    <dbReference type="NCBI Taxonomy" id="247094"/>
    <lineage>
        <taxon>Eukaryota</taxon>
        <taxon>Metazoa</taxon>
        <taxon>Chordata</taxon>
        <taxon>Craniata</taxon>
        <taxon>Vertebrata</taxon>
        <taxon>Euteleostomi</taxon>
        <taxon>Amphibia</taxon>
        <taxon>Batrachia</taxon>
        <taxon>Anura</taxon>
        <taxon>Pipoidea</taxon>
        <taxon>Pipidae</taxon>
        <taxon>Pipinae</taxon>
        <taxon>Hymenochirus</taxon>
    </lineage>
</organism>
<dbReference type="PANTHER" id="PTHR18843">
    <property type="entry name" value="TORSIN-1A-INTERACTING PROTEIN"/>
    <property type="match status" value="1"/>
</dbReference>
<evidence type="ECO:0000313" key="13">
    <source>
        <dbReference type="Proteomes" id="UP000812440"/>
    </source>
</evidence>
<dbReference type="InterPro" id="IPR038599">
    <property type="entry name" value="LAP1C-like_C_sf"/>
</dbReference>
<evidence type="ECO:0000256" key="8">
    <source>
        <dbReference type="ARBA" id="ARBA00023242"/>
    </source>
</evidence>
<comment type="subcellular location">
    <subcellularLocation>
        <location evidence="9">Endomembrane system</location>
        <topology evidence="9">Single-pass membrane protein</topology>
    </subcellularLocation>
    <subcellularLocation>
        <location evidence="1">Nucleus envelope</location>
    </subcellularLocation>
</comment>
<dbReference type="InterPro" id="IPR046753">
    <property type="entry name" value="TOIP1/2_C"/>
</dbReference>
<evidence type="ECO:0000259" key="11">
    <source>
        <dbReference type="Pfam" id="PF05609"/>
    </source>
</evidence>
<keyword evidence="4" id="KW-0812">Transmembrane</keyword>
<dbReference type="OrthoDB" id="6258998at2759"/>
<dbReference type="PANTHER" id="PTHR18843:SF9">
    <property type="entry name" value="TORSIN A INTERACTING PROTEIN 2"/>
    <property type="match status" value="1"/>
</dbReference>
<evidence type="ECO:0000256" key="10">
    <source>
        <dbReference type="SAM" id="SignalP"/>
    </source>
</evidence>
<dbReference type="InterPro" id="IPR008662">
    <property type="entry name" value="TOIP1/2"/>
</dbReference>
<evidence type="ECO:0000256" key="6">
    <source>
        <dbReference type="ARBA" id="ARBA00023136"/>
    </source>
</evidence>
<dbReference type="GO" id="GO:0016020">
    <property type="term" value="C:membrane"/>
    <property type="evidence" value="ECO:0007669"/>
    <property type="project" value="TreeGrafter"/>
</dbReference>
<keyword evidence="5" id="KW-1133">Transmembrane helix</keyword>
<keyword evidence="6" id="KW-0472">Membrane</keyword>
<evidence type="ECO:0000256" key="3">
    <source>
        <dbReference type="ARBA" id="ARBA00022553"/>
    </source>
</evidence>
<keyword evidence="10" id="KW-0732">Signal</keyword>
<dbReference type="EMBL" id="JAACNH010000007">
    <property type="protein sequence ID" value="KAG8436792.1"/>
    <property type="molecule type" value="Genomic_DNA"/>
</dbReference>
<sequence length="257" mass="28665">YIAVAVVVSLLAMLYTNYQGGSDVPDFSNTSVLKIFLHEFENLRDLFPGQNEALWLRSQKILQKHLNKSQPLEPATIILTAAHDGKNTLYCLSNGLAQAYSRSVSSSWVVIDGPSKATIDSNTTKLHIDETLTSNFNSTCRAAVLHRIEELPPGSLVILHKYCDHENAIFKNVALVITVLLEKATLNSEFSLIELEEQVKDYLWEKFISPNIGNSHSEMNGDKLSGIWSRISHLVLPVFPVDSLEKGSCPWSEPKKN</sequence>
<proteinExistence type="inferred from homology"/>
<dbReference type="AlphaFoldDB" id="A0A8T2IXW9"/>
<keyword evidence="7" id="KW-0325">Glycoprotein</keyword>
<evidence type="ECO:0000256" key="5">
    <source>
        <dbReference type="ARBA" id="ARBA00022989"/>
    </source>
</evidence>
<comment type="similarity">
    <text evidence="2">Belongs to the TOR1AIP family.</text>
</comment>
<accession>A0A8T2IXW9</accession>
<evidence type="ECO:0000256" key="1">
    <source>
        <dbReference type="ARBA" id="ARBA00004259"/>
    </source>
</evidence>
<evidence type="ECO:0000256" key="9">
    <source>
        <dbReference type="ARBA" id="ARBA00037847"/>
    </source>
</evidence>
<evidence type="ECO:0000313" key="12">
    <source>
        <dbReference type="EMBL" id="KAG8436792.1"/>
    </source>
</evidence>
<reference evidence="12" key="1">
    <citation type="thesis" date="2020" institute="ProQuest LLC" country="789 East Eisenhower Parkway, Ann Arbor, MI, USA">
        <title>Comparative Genomics and Chromosome Evolution.</title>
        <authorList>
            <person name="Mudd A.B."/>
        </authorList>
    </citation>
    <scope>NUCLEOTIDE SEQUENCE</scope>
    <source>
        <strain evidence="12">Female2</strain>
        <tissue evidence="12">Blood</tissue>
    </source>
</reference>
<protein>
    <recommendedName>
        <fullName evidence="11">Torsin-1A-interacting protein 1/2 AAA+ activator domain-containing protein</fullName>
    </recommendedName>
</protein>
<feature type="non-terminal residue" evidence="12">
    <location>
        <position position="1"/>
    </location>
</feature>
<evidence type="ECO:0000256" key="4">
    <source>
        <dbReference type="ARBA" id="ARBA00022692"/>
    </source>
</evidence>
<feature type="domain" description="Torsin-1A-interacting protein 1/2 AAA+ activator" evidence="11">
    <location>
        <begin position="27"/>
        <end position="249"/>
    </location>
</feature>
<gene>
    <name evidence="12" type="ORF">GDO86_007756</name>
</gene>
<comment type="caution">
    <text evidence="12">The sequence shown here is derived from an EMBL/GenBank/DDBJ whole genome shotgun (WGS) entry which is preliminary data.</text>
</comment>
<dbReference type="Pfam" id="PF05609">
    <property type="entry name" value="LAP1_C"/>
    <property type="match status" value="1"/>
</dbReference>
<feature type="signal peptide" evidence="10">
    <location>
        <begin position="1"/>
        <end position="20"/>
    </location>
</feature>
<name>A0A8T2IXW9_9PIPI</name>
<dbReference type="GO" id="GO:0005635">
    <property type="term" value="C:nuclear envelope"/>
    <property type="evidence" value="ECO:0007669"/>
    <property type="project" value="UniProtKB-SubCell"/>
</dbReference>
<evidence type="ECO:0000256" key="2">
    <source>
        <dbReference type="ARBA" id="ARBA00007860"/>
    </source>
</evidence>
<dbReference type="GO" id="GO:0001671">
    <property type="term" value="F:ATPase activator activity"/>
    <property type="evidence" value="ECO:0007669"/>
    <property type="project" value="InterPro"/>
</dbReference>
<keyword evidence="8" id="KW-0539">Nucleus</keyword>
<dbReference type="Proteomes" id="UP000812440">
    <property type="component" value="Chromosome 4"/>
</dbReference>
<keyword evidence="13" id="KW-1185">Reference proteome</keyword>